<dbReference type="EMBL" id="BARV01022597">
    <property type="protein sequence ID" value="GAI21836.1"/>
    <property type="molecule type" value="Genomic_DNA"/>
</dbReference>
<organism evidence="1">
    <name type="scientific">marine sediment metagenome</name>
    <dbReference type="NCBI Taxonomy" id="412755"/>
    <lineage>
        <taxon>unclassified sequences</taxon>
        <taxon>metagenomes</taxon>
        <taxon>ecological metagenomes</taxon>
    </lineage>
</organism>
<evidence type="ECO:0000313" key="1">
    <source>
        <dbReference type="EMBL" id="GAI21836.1"/>
    </source>
</evidence>
<proteinExistence type="predicted"/>
<name>X1MUW4_9ZZZZ</name>
<comment type="caution">
    <text evidence="1">The sequence shown here is derived from an EMBL/GenBank/DDBJ whole genome shotgun (WGS) entry which is preliminary data.</text>
</comment>
<sequence length="193" mass="21627">MQRLKISMKGLDAAANFVPYTFGGLNWQRFLYDYTLDADNTPYTQEILVGTTTSVTQVNIGNKKFIYPLPIKHVTVIDGVMRGFVKIKFKTDNASYKAYLEKIAIAVKAVDSDGTERTIETHSISVSLDTISTTGETKSIPFFFDIENQELQYNERIVIQITLYGKVASGGTGTYYLNCEINKEDLLVIVPIV</sequence>
<accession>X1MUW4</accession>
<gene>
    <name evidence="1" type="ORF">S06H3_37223</name>
</gene>
<protein>
    <submittedName>
        <fullName evidence="1">Uncharacterized protein</fullName>
    </submittedName>
</protein>
<reference evidence="1" key="1">
    <citation type="journal article" date="2014" name="Front. Microbiol.">
        <title>High frequency of phylogenetically diverse reductive dehalogenase-homologous genes in deep subseafloor sedimentary metagenomes.</title>
        <authorList>
            <person name="Kawai M."/>
            <person name="Futagami T."/>
            <person name="Toyoda A."/>
            <person name="Takaki Y."/>
            <person name="Nishi S."/>
            <person name="Hori S."/>
            <person name="Arai W."/>
            <person name="Tsubouchi T."/>
            <person name="Morono Y."/>
            <person name="Uchiyama I."/>
            <person name="Ito T."/>
            <person name="Fujiyama A."/>
            <person name="Inagaki F."/>
            <person name="Takami H."/>
        </authorList>
    </citation>
    <scope>NUCLEOTIDE SEQUENCE</scope>
    <source>
        <strain evidence="1">Expedition CK06-06</strain>
    </source>
</reference>
<dbReference type="AlphaFoldDB" id="X1MUW4"/>